<evidence type="ECO:0000313" key="3">
    <source>
        <dbReference type="EMBL" id="MEU3785362.1"/>
    </source>
</evidence>
<feature type="domain" description="Glutamate synthase" evidence="2">
    <location>
        <begin position="115"/>
        <end position="430"/>
    </location>
</feature>
<dbReference type="EC" id="1.4.-.-" evidence="3"/>
<evidence type="ECO:0000313" key="4">
    <source>
        <dbReference type="Proteomes" id="UP001550739"/>
    </source>
</evidence>
<dbReference type="Gene3D" id="3.20.20.70">
    <property type="entry name" value="Aldolase class I"/>
    <property type="match status" value="1"/>
</dbReference>
<proteinExistence type="inferred from homology"/>
<name>A0ABV2ZS32_9ACTN</name>
<dbReference type="CDD" id="cd02808">
    <property type="entry name" value="GltS_FMN"/>
    <property type="match status" value="1"/>
</dbReference>
<dbReference type="SUPFAM" id="SSF51395">
    <property type="entry name" value="FMN-linked oxidoreductases"/>
    <property type="match status" value="1"/>
</dbReference>
<sequence>MRRFLPLLLVALVAAGTTLAAATLSVRWWLAAGPALALTCLGGRDLLQRRRTVLRNHPLVGRLRRPGEQAPPGGARPDGQEFLVPSLWPVEAAEEAPVVRVGGPDCAQPYDMALLNVSAMSFGALSSHAVLALNRGAALGRFAQDTGEGGLSEYHLRGGGDLIWEIGTGYFGCRSIDGGFDVREFADKAALPEVKCVSLKLSQGAAPGGGGVLPGVKVSAEIARERKAPVGEPVVSPPCHRVFSTPRELVLFLARLRESAGGKPVGFKLCVGARREFLAVCRAMVAEGVAPDFVVVDGSEGGTGAAPTGFAGRLGMPLTEGLITVHNALVGVGLRGRVRIGASGRVATGFDIVRRLVQGADYTNAARAMMLAVGCVRAGRCHTGACPAGVATQDPLRTRSLNVAAQAEQVRRYQRETVREAVSVMAALGVREPRGLTPAHLVRRAGPGTVRSYAELYEWLAPGELLAGPPQSWAADWKAADPDSFR</sequence>
<keyword evidence="4" id="KW-1185">Reference proteome</keyword>
<dbReference type="InterPro" id="IPR002932">
    <property type="entry name" value="Glu_synthdom"/>
</dbReference>
<protein>
    <submittedName>
        <fullName evidence="3">FMN-binding glutamate synthase family protein</fullName>
        <ecNumber evidence="3">1.4.-.-</ecNumber>
    </submittedName>
</protein>
<keyword evidence="3" id="KW-0560">Oxidoreductase</keyword>
<reference evidence="3 4" key="1">
    <citation type="submission" date="2024-06" db="EMBL/GenBank/DDBJ databases">
        <title>The Natural Products Discovery Center: Release of the First 8490 Sequenced Strains for Exploring Actinobacteria Biosynthetic Diversity.</title>
        <authorList>
            <person name="Kalkreuter E."/>
            <person name="Kautsar S.A."/>
            <person name="Yang D."/>
            <person name="Bader C.D."/>
            <person name="Teijaro C.N."/>
            <person name="Fluegel L."/>
            <person name="Davis C.M."/>
            <person name="Simpson J.R."/>
            <person name="Lauterbach L."/>
            <person name="Steele A.D."/>
            <person name="Gui C."/>
            <person name="Meng S."/>
            <person name="Li G."/>
            <person name="Viehrig K."/>
            <person name="Ye F."/>
            <person name="Su P."/>
            <person name="Kiefer A.F."/>
            <person name="Nichols A."/>
            <person name="Cepeda A.J."/>
            <person name="Yan W."/>
            <person name="Fan B."/>
            <person name="Jiang Y."/>
            <person name="Adhikari A."/>
            <person name="Zheng C.-J."/>
            <person name="Schuster L."/>
            <person name="Cowan T.M."/>
            <person name="Smanski M.J."/>
            <person name="Chevrette M.G."/>
            <person name="De Carvalho L.P.S."/>
            <person name="Shen B."/>
        </authorList>
    </citation>
    <scope>NUCLEOTIDE SEQUENCE [LARGE SCALE GENOMIC DNA]</scope>
    <source>
        <strain evidence="3 4">NPDC033843</strain>
    </source>
</reference>
<dbReference type="InterPro" id="IPR013785">
    <property type="entry name" value="Aldolase_TIM"/>
</dbReference>
<evidence type="ECO:0000259" key="2">
    <source>
        <dbReference type="Pfam" id="PF01645"/>
    </source>
</evidence>
<organism evidence="3 4">
    <name type="scientific">Streptomyces sp. 900129855</name>
    <dbReference type="NCBI Taxonomy" id="3155129"/>
    <lineage>
        <taxon>Bacteria</taxon>
        <taxon>Bacillati</taxon>
        <taxon>Actinomycetota</taxon>
        <taxon>Actinomycetes</taxon>
        <taxon>Kitasatosporales</taxon>
        <taxon>Streptomycetaceae</taxon>
        <taxon>Streptomyces</taxon>
    </lineage>
</organism>
<dbReference type="PANTHER" id="PTHR43819:SF1">
    <property type="entry name" value="ARCHAEAL-TYPE GLUTAMATE SYNTHASE [NADPH]"/>
    <property type="match status" value="1"/>
</dbReference>
<evidence type="ECO:0000256" key="1">
    <source>
        <dbReference type="ARBA" id="ARBA00009716"/>
    </source>
</evidence>
<comment type="caution">
    <text evidence="3">The sequence shown here is derived from an EMBL/GenBank/DDBJ whole genome shotgun (WGS) entry which is preliminary data.</text>
</comment>
<gene>
    <name evidence="3" type="ORF">AB0E89_33295</name>
</gene>
<dbReference type="GO" id="GO:0016491">
    <property type="term" value="F:oxidoreductase activity"/>
    <property type="evidence" value="ECO:0007669"/>
    <property type="project" value="UniProtKB-KW"/>
</dbReference>
<dbReference type="EMBL" id="JBEZVE010000020">
    <property type="protein sequence ID" value="MEU3785362.1"/>
    <property type="molecule type" value="Genomic_DNA"/>
</dbReference>
<accession>A0ABV2ZS32</accession>
<dbReference type="Pfam" id="PF01645">
    <property type="entry name" value="Glu_synthase"/>
    <property type="match status" value="1"/>
</dbReference>
<comment type="similarity">
    <text evidence="1">Belongs to the glutamate synthase family.</text>
</comment>
<dbReference type="PANTHER" id="PTHR43819">
    <property type="entry name" value="ARCHAEAL-TYPE GLUTAMATE SYNTHASE [NADPH]"/>
    <property type="match status" value="1"/>
</dbReference>
<dbReference type="Proteomes" id="UP001550739">
    <property type="component" value="Unassembled WGS sequence"/>
</dbReference>
<dbReference type="RefSeq" id="WP_361706944.1">
    <property type="nucleotide sequence ID" value="NZ_JBEZVE010000020.1"/>
</dbReference>